<gene>
    <name evidence="1" type="ORF">FRX31_028076</name>
</gene>
<evidence type="ECO:0000313" key="1">
    <source>
        <dbReference type="EMBL" id="KAF5182332.1"/>
    </source>
</evidence>
<name>A0A7J6VDB3_THATH</name>
<proteinExistence type="predicted"/>
<sequence>MVEPNILTRSSKWTGRQLSNKSSATSGLISSVNAITYVPFDGEQLYDMEEPTCFYLCHHTIK</sequence>
<dbReference type="AlphaFoldDB" id="A0A7J6VDB3"/>
<dbReference type="Proteomes" id="UP000554482">
    <property type="component" value="Unassembled WGS sequence"/>
</dbReference>
<organism evidence="1 2">
    <name type="scientific">Thalictrum thalictroides</name>
    <name type="common">Rue-anemone</name>
    <name type="synonym">Anemone thalictroides</name>
    <dbReference type="NCBI Taxonomy" id="46969"/>
    <lineage>
        <taxon>Eukaryota</taxon>
        <taxon>Viridiplantae</taxon>
        <taxon>Streptophyta</taxon>
        <taxon>Embryophyta</taxon>
        <taxon>Tracheophyta</taxon>
        <taxon>Spermatophyta</taxon>
        <taxon>Magnoliopsida</taxon>
        <taxon>Ranunculales</taxon>
        <taxon>Ranunculaceae</taxon>
        <taxon>Thalictroideae</taxon>
        <taxon>Thalictrum</taxon>
    </lineage>
</organism>
<evidence type="ECO:0000313" key="2">
    <source>
        <dbReference type="Proteomes" id="UP000554482"/>
    </source>
</evidence>
<comment type="caution">
    <text evidence="1">The sequence shown here is derived from an EMBL/GenBank/DDBJ whole genome shotgun (WGS) entry which is preliminary data.</text>
</comment>
<protein>
    <submittedName>
        <fullName evidence="1">Uncharacterized protein</fullName>
    </submittedName>
</protein>
<dbReference type="EMBL" id="JABWDY010034871">
    <property type="protein sequence ID" value="KAF5182332.1"/>
    <property type="molecule type" value="Genomic_DNA"/>
</dbReference>
<accession>A0A7J6VDB3</accession>
<reference evidence="1 2" key="1">
    <citation type="submission" date="2020-06" db="EMBL/GenBank/DDBJ databases">
        <title>Transcriptomic and genomic resources for Thalictrum thalictroides and T. hernandezii: Facilitating candidate gene discovery in an emerging model plant lineage.</title>
        <authorList>
            <person name="Arias T."/>
            <person name="Riano-Pachon D.M."/>
            <person name="Di Stilio V.S."/>
        </authorList>
    </citation>
    <scope>NUCLEOTIDE SEQUENCE [LARGE SCALE GENOMIC DNA]</scope>
    <source>
        <strain evidence="2">cv. WT478/WT964</strain>
        <tissue evidence="1">Leaves</tissue>
    </source>
</reference>
<keyword evidence="2" id="KW-1185">Reference proteome</keyword>